<organism evidence="8 9">
    <name type="scientific">Halorhabdus tiamatea SARL4B</name>
    <dbReference type="NCBI Taxonomy" id="1033806"/>
    <lineage>
        <taxon>Archaea</taxon>
        <taxon>Methanobacteriati</taxon>
        <taxon>Methanobacteriota</taxon>
        <taxon>Stenosarchaea group</taxon>
        <taxon>Halobacteria</taxon>
        <taxon>Halobacteriales</taxon>
        <taxon>Haloarculaceae</taxon>
        <taxon>Halorhabdus</taxon>
    </lineage>
</organism>
<dbReference type="HOGENOM" id="CLU_019796_8_1_2"/>
<dbReference type="InterPro" id="IPR036291">
    <property type="entry name" value="NAD(P)-bd_dom_sf"/>
</dbReference>
<evidence type="ECO:0000259" key="5">
    <source>
        <dbReference type="Pfam" id="PF00389"/>
    </source>
</evidence>
<dbReference type="SUPFAM" id="SSF51735">
    <property type="entry name" value="NAD(P)-binding Rossmann-fold domains"/>
    <property type="match status" value="1"/>
</dbReference>
<dbReference type="Gene3D" id="3.30.70.260">
    <property type="match status" value="1"/>
</dbReference>
<dbReference type="PANTHER" id="PTHR42789:SF1">
    <property type="entry name" value="D-ISOMER SPECIFIC 2-HYDROXYACID DEHYDROGENASE FAMILY PROTEIN (AFU_ORTHOLOGUE AFUA_6G10090)"/>
    <property type="match status" value="1"/>
</dbReference>
<dbReference type="InterPro" id="IPR029009">
    <property type="entry name" value="ASB_dom_sf"/>
</dbReference>
<dbReference type="Gene3D" id="3.40.50.720">
    <property type="entry name" value="NAD(P)-binding Rossmann-like Domain"/>
    <property type="match status" value="2"/>
</dbReference>
<dbReference type="InterPro" id="IPR006140">
    <property type="entry name" value="D-isomer_DH_NAD-bd"/>
</dbReference>
<dbReference type="GO" id="GO:0051287">
    <property type="term" value="F:NAD binding"/>
    <property type="evidence" value="ECO:0007669"/>
    <property type="project" value="InterPro"/>
</dbReference>
<comment type="pathway">
    <text evidence="4">Amino-acid biosynthesis.</text>
</comment>
<dbReference type="InterPro" id="IPR045865">
    <property type="entry name" value="ACT-like_dom_sf"/>
</dbReference>
<dbReference type="FunFam" id="3.30.70.260:FF:000008">
    <property type="entry name" value="D-3-phosphoglycerate dehydrogenase, chloroplastic"/>
    <property type="match status" value="1"/>
</dbReference>
<gene>
    <name evidence="8" type="ORF">HTIA_1547</name>
</gene>
<dbReference type="InterPro" id="IPR006139">
    <property type="entry name" value="D-isomer_2_OHA_DH_cat_dom"/>
</dbReference>
<dbReference type="InterPro" id="IPR050857">
    <property type="entry name" value="D-2-hydroxyacid_DH"/>
</dbReference>
<dbReference type="AlphaFoldDB" id="S6CTI7"/>
<evidence type="ECO:0000256" key="2">
    <source>
        <dbReference type="ARBA" id="ARBA00023002"/>
    </source>
</evidence>
<dbReference type="PANTHER" id="PTHR42789">
    <property type="entry name" value="D-ISOMER SPECIFIC 2-HYDROXYACID DEHYDROGENASE FAMILY PROTEIN (AFU_ORTHOLOGUE AFUA_6G10090)"/>
    <property type="match status" value="1"/>
</dbReference>
<comment type="similarity">
    <text evidence="1">Belongs to the D-isomer specific 2-hydroxyacid dehydrogenase family.</text>
</comment>
<dbReference type="SUPFAM" id="SSF55021">
    <property type="entry name" value="ACT-like"/>
    <property type="match status" value="1"/>
</dbReference>
<evidence type="ECO:0000313" key="8">
    <source>
        <dbReference type="EMBL" id="CCQ33674.1"/>
    </source>
</evidence>
<dbReference type="Pfam" id="PF19304">
    <property type="entry name" value="PGDH_inter"/>
    <property type="match status" value="1"/>
</dbReference>
<keyword evidence="3" id="KW-0520">NAD</keyword>
<dbReference type="Pfam" id="PF02826">
    <property type="entry name" value="2-Hacid_dh_C"/>
    <property type="match status" value="1"/>
</dbReference>
<dbReference type="EMBL" id="HF571520">
    <property type="protein sequence ID" value="CCQ33674.1"/>
    <property type="molecule type" value="Genomic_DNA"/>
</dbReference>
<evidence type="ECO:0000259" key="7">
    <source>
        <dbReference type="Pfam" id="PF19304"/>
    </source>
</evidence>
<protein>
    <submittedName>
        <fullName evidence="8">D-3-phosphoglycerate dehydrogenase</fullName>
        <ecNumber evidence="8">1.1.1.95</ecNumber>
    </submittedName>
</protein>
<dbReference type="KEGG" id="hti:HTIA_1547"/>
<feature type="domain" description="D-3-phosphoglycerate dehydrogenase ASB" evidence="7">
    <location>
        <begin position="355"/>
        <end position="471"/>
    </location>
</feature>
<dbReference type="Pfam" id="PF00389">
    <property type="entry name" value="2-Hacid_dh"/>
    <property type="match status" value="1"/>
</dbReference>
<accession>S6CTI7</accession>
<dbReference type="EC" id="1.1.1.95" evidence="8"/>
<sequence>MSTPGVRDGSICRVRVEDFPVRREKTSVMPTGSVTPNMEIVVTGSVEETGLAALADAGHDVRTVEADPDELADAAEGAAALIVDEDTPVPAGVFERATDLQIVARTGIDVERIDVATATERGVIVANGPEADVRAVAEYIIGLLFATARGIPQGHVRLKDGEWAKGDIIGSELDGKTAGLVGFDSVGQEVAKRLDNLGLDVAVHAPDADGERIAQIGADSVDLEPCLEQADFLSVHTHGGDIELGEDELDALGDGYLVNGSDGEAVDEAALASAVEDGDLQGAAVDAVAEAPLADDSPLRDVEDIIVTPAVAKTTAAENAESTGVAEQVLAAFDGQPVANAVNVPSIPPDAYPVVKPYADLTETVARIAIQLFEGDLETVAIEYAGDIVTETVEPITAAGLTGVFDSLGWDANQVNARHVADRHGIDVDVSTIRDAPDFQNLVTVTVSGGGDELSVEGTQFADGEPRIVSIDRYWVEAIPHGHMLIVRNADEPGVIGFVGQVLGEFDVNIAGMFNAREAIGGEALSVYNLDDEPGEDVLAALNDDDRILETTVVELNGQNARE</sequence>
<dbReference type="CDD" id="cd04902">
    <property type="entry name" value="ACT_3PGDH-xct"/>
    <property type="match status" value="1"/>
</dbReference>
<dbReference type="SUPFAM" id="SSF52283">
    <property type="entry name" value="Formate/glycerate dehydrogenase catalytic domain-like"/>
    <property type="match status" value="1"/>
</dbReference>
<proteinExistence type="inferred from homology"/>
<evidence type="ECO:0000256" key="4">
    <source>
        <dbReference type="ARBA" id="ARBA00029440"/>
    </source>
</evidence>
<evidence type="ECO:0000313" key="9">
    <source>
        <dbReference type="Proteomes" id="UP000015381"/>
    </source>
</evidence>
<dbReference type="InterPro" id="IPR045626">
    <property type="entry name" value="PGDH_ASB_dom"/>
</dbReference>
<feature type="domain" description="D-isomer specific 2-hydroxyacid dehydrogenase NAD-binding" evidence="6">
    <location>
        <begin position="141"/>
        <end position="311"/>
    </location>
</feature>
<dbReference type="Gene3D" id="3.30.1330.90">
    <property type="entry name" value="D-3-phosphoglycerate dehydrogenase, domain 3"/>
    <property type="match status" value="1"/>
</dbReference>
<reference evidence="8 9" key="1">
    <citation type="journal article" date="2014" name="Environ. Microbiol.">
        <title>Halorhabdus tiamatea: proteogenomics and glycosidase activity measurements identify the first cultivated euryarchaeon from a deep-sea anoxic brine lake as potential polysaccharide degrader.</title>
        <authorList>
            <person name="Werner J."/>
            <person name="Ferrer M."/>
            <person name="Michel G."/>
            <person name="Mann A.J."/>
            <person name="Huang S."/>
            <person name="Juarez S."/>
            <person name="Ciordia S."/>
            <person name="Albar J.P."/>
            <person name="Alcaide M."/>
            <person name="La Cono V."/>
            <person name="Yakimov M.M."/>
            <person name="Antunes A."/>
            <person name="Taborda M."/>
            <person name="Da Costa M.S."/>
            <person name="Amann R.I."/>
            <person name="Gloeckner F.O."/>
            <person name="Golyshina O.V."/>
            <person name="Golyshin P.N."/>
            <person name="Teeling H."/>
        </authorList>
    </citation>
    <scope>NUCLEOTIDE SEQUENCE [LARGE SCALE GENOMIC DNA]</scope>
    <source>
        <strain evidence="9">SARL4B</strain>
    </source>
</reference>
<evidence type="ECO:0000259" key="6">
    <source>
        <dbReference type="Pfam" id="PF02826"/>
    </source>
</evidence>
<name>S6CTI7_9EURY</name>
<evidence type="ECO:0000256" key="3">
    <source>
        <dbReference type="ARBA" id="ARBA00023027"/>
    </source>
</evidence>
<feature type="domain" description="D-isomer specific 2-hydroxyacid dehydrogenase catalytic" evidence="5">
    <location>
        <begin position="40"/>
        <end position="343"/>
    </location>
</feature>
<dbReference type="PATRIC" id="fig|1033806.12.peg.1535"/>
<dbReference type="SUPFAM" id="SSF143548">
    <property type="entry name" value="Serine metabolism enzymes domain"/>
    <property type="match status" value="1"/>
</dbReference>
<keyword evidence="2 8" id="KW-0560">Oxidoreductase</keyword>
<dbReference type="Proteomes" id="UP000015381">
    <property type="component" value="Chromosome I"/>
</dbReference>
<dbReference type="GO" id="GO:0004617">
    <property type="term" value="F:phosphoglycerate dehydrogenase activity"/>
    <property type="evidence" value="ECO:0007669"/>
    <property type="project" value="UniProtKB-EC"/>
</dbReference>
<keyword evidence="9" id="KW-1185">Reference proteome</keyword>
<evidence type="ECO:0000256" key="1">
    <source>
        <dbReference type="ARBA" id="ARBA00005854"/>
    </source>
</evidence>